<dbReference type="OrthoDB" id="6971749at2"/>
<keyword evidence="2" id="KW-0805">Transcription regulation</keyword>
<evidence type="ECO:0000256" key="3">
    <source>
        <dbReference type="ARBA" id="ARBA00023125"/>
    </source>
</evidence>
<dbReference type="InterPro" id="IPR005119">
    <property type="entry name" value="LysR_subst-bd"/>
</dbReference>
<keyword evidence="7" id="KW-1185">Reference proteome</keyword>
<evidence type="ECO:0000313" key="7">
    <source>
        <dbReference type="Proteomes" id="UP000256542"/>
    </source>
</evidence>
<gene>
    <name evidence="6" type="ORF">DFP81_103248</name>
</gene>
<evidence type="ECO:0000259" key="5">
    <source>
        <dbReference type="PROSITE" id="PS50931"/>
    </source>
</evidence>
<organism evidence="6 7">
    <name type="scientific">Marinomonas pollencensis</name>
    <dbReference type="NCBI Taxonomy" id="491954"/>
    <lineage>
        <taxon>Bacteria</taxon>
        <taxon>Pseudomonadati</taxon>
        <taxon>Pseudomonadota</taxon>
        <taxon>Gammaproteobacteria</taxon>
        <taxon>Oceanospirillales</taxon>
        <taxon>Oceanospirillaceae</taxon>
        <taxon>Marinomonas</taxon>
    </lineage>
</organism>
<dbReference type="InterPro" id="IPR000847">
    <property type="entry name" value="LysR_HTH_N"/>
</dbReference>
<keyword evidence="4" id="KW-0804">Transcription</keyword>
<keyword evidence="3 6" id="KW-0238">DNA-binding</keyword>
<dbReference type="PROSITE" id="PS50931">
    <property type="entry name" value="HTH_LYSR"/>
    <property type="match status" value="1"/>
</dbReference>
<reference evidence="6 7" key="1">
    <citation type="submission" date="2018-08" db="EMBL/GenBank/DDBJ databases">
        <title>Genomic Encyclopedia of Type Strains, Phase III (KMG-III): the genomes of soil and plant-associated and newly described type strains.</title>
        <authorList>
            <person name="Whitman W."/>
        </authorList>
    </citation>
    <scope>NUCLEOTIDE SEQUENCE [LARGE SCALE GENOMIC DNA]</scope>
    <source>
        <strain evidence="6 7">CECT 7375</strain>
    </source>
</reference>
<dbReference type="GO" id="GO:0000976">
    <property type="term" value="F:transcription cis-regulatory region binding"/>
    <property type="evidence" value="ECO:0007669"/>
    <property type="project" value="TreeGrafter"/>
</dbReference>
<name>A0A3E0DQ94_9GAMM</name>
<dbReference type="InterPro" id="IPR036388">
    <property type="entry name" value="WH-like_DNA-bd_sf"/>
</dbReference>
<dbReference type="RefSeq" id="WP_115896921.1">
    <property type="nucleotide sequence ID" value="NZ_QUNG01000003.1"/>
</dbReference>
<dbReference type="EMBL" id="QUNG01000003">
    <property type="protein sequence ID" value="REG85049.1"/>
    <property type="molecule type" value="Genomic_DNA"/>
</dbReference>
<dbReference type="Gene3D" id="3.40.190.290">
    <property type="match status" value="1"/>
</dbReference>
<dbReference type="Proteomes" id="UP000256542">
    <property type="component" value="Unassembled WGS sequence"/>
</dbReference>
<dbReference type="Gene3D" id="1.10.10.10">
    <property type="entry name" value="Winged helix-like DNA-binding domain superfamily/Winged helix DNA-binding domain"/>
    <property type="match status" value="1"/>
</dbReference>
<comment type="caution">
    <text evidence="6">The sequence shown here is derived from an EMBL/GenBank/DDBJ whole genome shotgun (WGS) entry which is preliminary data.</text>
</comment>
<dbReference type="GO" id="GO:0003700">
    <property type="term" value="F:DNA-binding transcription factor activity"/>
    <property type="evidence" value="ECO:0007669"/>
    <property type="project" value="InterPro"/>
</dbReference>
<evidence type="ECO:0000313" key="6">
    <source>
        <dbReference type="EMBL" id="REG85049.1"/>
    </source>
</evidence>
<dbReference type="Pfam" id="PF03466">
    <property type="entry name" value="LysR_substrate"/>
    <property type="match status" value="1"/>
</dbReference>
<accession>A0A3E0DQ94</accession>
<protein>
    <submittedName>
        <fullName evidence="6">DNA-binding transcriptional LysR family regulator</fullName>
    </submittedName>
</protein>
<dbReference type="SUPFAM" id="SSF46785">
    <property type="entry name" value="Winged helix' DNA-binding domain"/>
    <property type="match status" value="1"/>
</dbReference>
<dbReference type="PRINTS" id="PR00039">
    <property type="entry name" value="HTHLYSR"/>
</dbReference>
<dbReference type="AlphaFoldDB" id="A0A3E0DQ94"/>
<dbReference type="CDD" id="cd05466">
    <property type="entry name" value="PBP2_LTTR_substrate"/>
    <property type="match status" value="1"/>
</dbReference>
<proteinExistence type="inferred from homology"/>
<dbReference type="InterPro" id="IPR036390">
    <property type="entry name" value="WH_DNA-bd_sf"/>
</dbReference>
<dbReference type="Pfam" id="PF00126">
    <property type="entry name" value="HTH_1"/>
    <property type="match status" value="1"/>
</dbReference>
<comment type="similarity">
    <text evidence="1">Belongs to the LysR transcriptional regulatory family.</text>
</comment>
<sequence length="308" mass="34753">MNIETKWLEDFLSLAQTQSFSKSAEERFLTQPAFSRRIKALEAAVGRELIDRTRFPVQLTDEGTLFRITAKNLVSQLNESIEHLCSLKKSATPVLNMAVSHTLSLSLFPAFAQSIKADLEHVQIRQLVANVDDSVHALKNGLCDFLVAFDDFTLSNGLFSRLELQTESLVPVCYQDEEGLPIYDLDAKQQAEIPYLAYPEGIYLGRRVKGLLDDPPHKLNLRQMFESPMADSLKVMALQRMGVAWVPTFAVTEELKQGFLSICGGAAWQLPLKVFVYRCNRILSPEAERLWGILQLRYEDAGQSLDKI</sequence>
<feature type="domain" description="HTH lysR-type" evidence="5">
    <location>
        <begin position="3"/>
        <end position="60"/>
    </location>
</feature>
<dbReference type="PANTHER" id="PTHR30126">
    <property type="entry name" value="HTH-TYPE TRANSCRIPTIONAL REGULATOR"/>
    <property type="match status" value="1"/>
</dbReference>
<evidence type="ECO:0000256" key="2">
    <source>
        <dbReference type="ARBA" id="ARBA00023015"/>
    </source>
</evidence>
<evidence type="ECO:0000256" key="1">
    <source>
        <dbReference type="ARBA" id="ARBA00009437"/>
    </source>
</evidence>
<dbReference type="SUPFAM" id="SSF53850">
    <property type="entry name" value="Periplasmic binding protein-like II"/>
    <property type="match status" value="1"/>
</dbReference>
<evidence type="ECO:0000256" key="4">
    <source>
        <dbReference type="ARBA" id="ARBA00023163"/>
    </source>
</evidence>
<dbReference type="PANTHER" id="PTHR30126:SF2">
    <property type="entry name" value="HTH-TYPE TRANSCRIPTIONAL REGULATOR YJIE"/>
    <property type="match status" value="1"/>
</dbReference>